<reference evidence="2" key="2">
    <citation type="submission" date="2021-02" db="EMBL/GenBank/DDBJ databases">
        <authorList>
            <person name="Kimball J.A."/>
            <person name="Haas M.W."/>
            <person name="Macchietto M."/>
            <person name="Kono T."/>
            <person name="Duquette J."/>
            <person name="Shao M."/>
        </authorList>
    </citation>
    <scope>NUCLEOTIDE SEQUENCE</scope>
    <source>
        <tissue evidence="2">Fresh leaf tissue</tissue>
    </source>
</reference>
<dbReference type="EMBL" id="JAAALK010000283">
    <property type="protein sequence ID" value="KAG8076200.1"/>
    <property type="molecule type" value="Genomic_DNA"/>
</dbReference>
<protein>
    <submittedName>
        <fullName evidence="2">Uncharacterized protein</fullName>
    </submittedName>
</protein>
<dbReference type="Proteomes" id="UP000729402">
    <property type="component" value="Unassembled WGS sequence"/>
</dbReference>
<comment type="caution">
    <text evidence="2">The sequence shown here is derived from an EMBL/GenBank/DDBJ whole genome shotgun (WGS) entry which is preliminary data.</text>
</comment>
<evidence type="ECO:0000313" key="2">
    <source>
        <dbReference type="EMBL" id="KAG8076200.1"/>
    </source>
</evidence>
<evidence type="ECO:0000313" key="3">
    <source>
        <dbReference type="Proteomes" id="UP000729402"/>
    </source>
</evidence>
<evidence type="ECO:0000256" key="1">
    <source>
        <dbReference type="SAM" id="MobiDB-lite"/>
    </source>
</evidence>
<keyword evidence="3" id="KW-1185">Reference proteome</keyword>
<organism evidence="2 3">
    <name type="scientific">Zizania palustris</name>
    <name type="common">Northern wild rice</name>
    <dbReference type="NCBI Taxonomy" id="103762"/>
    <lineage>
        <taxon>Eukaryota</taxon>
        <taxon>Viridiplantae</taxon>
        <taxon>Streptophyta</taxon>
        <taxon>Embryophyta</taxon>
        <taxon>Tracheophyta</taxon>
        <taxon>Spermatophyta</taxon>
        <taxon>Magnoliopsida</taxon>
        <taxon>Liliopsida</taxon>
        <taxon>Poales</taxon>
        <taxon>Poaceae</taxon>
        <taxon>BOP clade</taxon>
        <taxon>Oryzoideae</taxon>
        <taxon>Oryzeae</taxon>
        <taxon>Zizaniinae</taxon>
        <taxon>Zizania</taxon>
    </lineage>
</organism>
<accession>A0A8J5VQA8</accession>
<sequence>MARSRRRAGEGRSARAQSRRTQARDRAVRAHGLAQPALGAGGQTDRTPSRCTRALRAGAKPHLALYSTARLLRRRIDLISVFVF</sequence>
<gene>
    <name evidence="2" type="ORF">GUJ93_ZPchr0006g45145</name>
</gene>
<proteinExistence type="predicted"/>
<feature type="region of interest" description="Disordered" evidence="1">
    <location>
        <begin position="1"/>
        <end position="48"/>
    </location>
</feature>
<dbReference type="AlphaFoldDB" id="A0A8J5VQA8"/>
<name>A0A8J5VQA8_ZIZPA</name>
<reference evidence="2" key="1">
    <citation type="journal article" date="2021" name="bioRxiv">
        <title>Whole Genome Assembly and Annotation of Northern Wild Rice, Zizania palustris L., Supports a Whole Genome Duplication in the Zizania Genus.</title>
        <authorList>
            <person name="Haas M."/>
            <person name="Kono T."/>
            <person name="Macchietto M."/>
            <person name="Millas R."/>
            <person name="McGilp L."/>
            <person name="Shao M."/>
            <person name="Duquette J."/>
            <person name="Hirsch C.N."/>
            <person name="Kimball J."/>
        </authorList>
    </citation>
    <scope>NUCLEOTIDE SEQUENCE</scope>
    <source>
        <tissue evidence="2">Fresh leaf tissue</tissue>
    </source>
</reference>